<evidence type="ECO:0000313" key="1">
    <source>
        <dbReference type="EMBL" id="KAH7423524.1"/>
    </source>
</evidence>
<keyword evidence="2" id="KW-1185">Reference proteome</keyword>
<name>A0A8T2TQ27_CERRI</name>
<gene>
    <name evidence="1" type="ORF">KP509_12G059500</name>
</gene>
<dbReference type="AlphaFoldDB" id="A0A8T2TQ27"/>
<proteinExistence type="predicted"/>
<comment type="caution">
    <text evidence="1">The sequence shown here is derived from an EMBL/GenBank/DDBJ whole genome shotgun (WGS) entry which is preliminary data.</text>
</comment>
<dbReference type="EMBL" id="CM035417">
    <property type="protein sequence ID" value="KAH7423524.1"/>
    <property type="molecule type" value="Genomic_DNA"/>
</dbReference>
<protein>
    <submittedName>
        <fullName evidence="1">Uncharacterized protein</fullName>
    </submittedName>
</protein>
<accession>A0A8T2TQ27</accession>
<dbReference type="Proteomes" id="UP000825935">
    <property type="component" value="Chromosome 12"/>
</dbReference>
<evidence type="ECO:0000313" key="2">
    <source>
        <dbReference type="Proteomes" id="UP000825935"/>
    </source>
</evidence>
<reference evidence="1" key="1">
    <citation type="submission" date="2021-08" db="EMBL/GenBank/DDBJ databases">
        <title>WGS assembly of Ceratopteris richardii.</title>
        <authorList>
            <person name="Marchant D.B."/>
            <person name="Chen G."/>
            <person name="Jenkins J."/>
            <person name="Shu S."/>
            <person name="Leebens-Mack J."/>
            <person name="Grimwood J."/>
            <person name="Schmutz J."/>
            <person name="Soltis P."/>
            <person name="Soltis D."/>
            <person name="Chen Z.-H."/>
        </authorList>
    </citation>
    <scope>NUCLEOTIDE SEQUENCE</scope>
    <source>
        <strain evidence="1">Whitten #5841</strain>
        <tissue evidence="1">Leaf</tissue>
    </source>
</reference>
<organism evidence="1 2">
    <name type="scientific">Ceratopteris richardii</name>
    <name type="common">Triangle waterfern</name>
    <dbReference type="NCBI Taxonomy" id="49495"/>
    <lineage>
        <taxon>Eukaryota</taxon>
        <taxon>Viridiplantae</taxon>
        <taxon>Streptophyta</taxon>
        <taxon>Embryophyta</taxon>
        <taxon>Tracheophyta</taxon>
        <taxon>Polypodiopsida</taxon>
        <taxon>Polypodiidae</taxon>
        <taxon>Polypodiales</taxon>
        <taxon>Pteridineae</taxon>
        <taxon>Pteridaceae</taxon>
        <taxon>Parkerioideae</taxon>
        <taxon>Ceratopteris</taxon>
    </lineage>
</organism>
<sequence>MHRWQRLHHGGTPQILLALALDQIPLCKICHMSTHFLISIRGCQIDMNFSSHRSLVQKGHHNLLRV</sequence>